<sequence length="109" mass="12037">MTSCATRDFFASHRLSYRPTSETVEPGVRGTEAVFLLVERFVPWCPDEALPAVRRPLPQPSKQREGGGVRSWLGLYSFSAWLNLPGAFAEAKDSRCASQSSPIATHSPR</sequence>
<dbReference type="AlphaFoldDB" id="A0AAN8G357"/>
<evidence type="ECO:0000313" key="2">
    <source>
        <dbReference type="Proteomes" id="UP001331761"/>
    </source>
</evidence>
<organism evidence="1 2">
    <name type="scientific">Trichostrongylus colubriformis</name>
    <name type="common">Black scour worm</name>
    <dbReference type="NCBI Taxonomy" id="6319"/>
    <lineage>
        <taxon>Eukaryota</taxon>
        <taxon>Metazoa</taxon>
        <taxon>Ecdysozoa</taxon>
        <taxon>Nematoda</taxon>
        <taxon>Chromadorea</taxon>
        <taxon>Rhabditida</taxon>
        <taxon>Rhabditina</taxon>
        <taxon>Rhabditomorpha</taxon>
        <taxon>Strongyloidea</taxon>
        <taxon>Trichostrongylidae</taxon>
        <taxon>Trichostrongylus</taxon>
    </lineage>
</organism>
<name>A0AAN8G357_TRICO</name>
<keyword evidence="2" id="KW-1185">Reference proteome</keyword>
<accession>A0AAN8G357</accession>
<protein>
    <submittedName>
        <fullName evidence="1">Uncharacterized protein</fullName>
    </submittedName>
</protein>
<reference evidence="1 2" key="1">
    <citation type="submission" date="2019-10" db="EMBL/GenBank/DDBJ databases">
        <title>Assembly and Annotation for the nematode Trichostrongylus colubriformis.</title>
        <authorList>
            <person name="Martin J."/>
        </authorList>
    </citation>
    <scope>NUCLEOTIDE SEQUENCE [LARGE SCALE GENOMIC DNA]</scope>
    <source>
        <strain evidence="1">G859</strain>
        <tissue evidence="1">Whole worm</tissue>
    </source>
</reference>
<dbReference type="Proteomes" id="UP001331761">
    <property type="component" value="Unassembled WGS sequence"/>
</dbReference>
<proteinExistence type="predicted"/>
<evidence type="ECO:0000313" key="1">
    <source>
        <dbReference type="EMBL" id="KAK5985355.1"/>
    </source>
</evidence>
<comment type="caution">
    <text evidence="1">The sequence shown here is derived from an EMBL/GenBank/DDBJ whole genome shotgun (WGS) entry which is preliminary data.</text>
</comment>
<gene>
    <name evidence="1" type="ORF">GCK32_007979</name>
</gene>
<dbReference type="EMBL" id="WIXE01001836">
    <property type="protein sequence ID" value="KAK5985355.1"/>
    <property type="molecule type" value="Genomic_DNA"/>
</dbReference>